<reference evidence="1" key="1">
    <citation type="submission" date="2018-02" db="EMBL/GenBank/DDBJ databases">
        <title>Rhizophora mucronata_Transcriptome.</title>
        <authorList>
            <person name="Meera S.P."/>
            <person name="Sreeshan A."/>
            <person name="Augustine A."/>
        </authorList>
    </citation>
    <scope>NUCLEOTIDE SEQUENCE</scope>
    <source>
        <tissue evidence="1">Leaf</tissue>
    </source>
</reference>
<name>A0A2P2IL38_RHIMU</name>
<evidence type="ECO:0000313" key="1">
    <source>
        <dbReference type="EMBL" id="MBW81903.1"/>
    </source>
</evidence>
<accession>A0A2P2IL38</accession>
<sequence>MDWSCCFSRSSSEMVAKTPSNPLMGVVGADFFF</sequence>
<organism evidence="1">
    <name type="scientific">Rhizophora mucronata</name>
    <name type="common">Asiatic mangrove</name>
    <dbReference type="NCBI Taxonomy" id="61149"/>
    <lineage>
        <taxon>Eukaryota</taxon>
        <taxon>Viridiplantae</taxon>
        <taxon>Streptophyta</taxon>
        <taxon>Embryophyta</taxon>
        <taxon>Tracheophyta</taxon>
        <taxon>Spermatophyta</taxon>
        <taxon>Magnoliopsida</taxon>
        <taxon>eudicotyledons</taxon>
        <taxon>Gunneridae</taxon>
        <taxon>Pentapetalae</taxon>
        <taxon>rosids</taxon>
        <taxon>fabids</taxon>
        <taxon>Malpighiales</taxon>
        <taxon>Rhizophoraceae</taxon>
        <taxon>Rhizophora</taxon>
    </lineage>
</organism>
<proteinExistence type="predicted"/>
<protein>
    <submittedName>
        <fullName evidence="1">Uncharacterized protein</fullName>
    </submittedName>
</protein>
<dbReference type="AlphaFoldDB" id="A0A2P2IL38"/>
<dbReference type="EMBL" id="GGEC01001420">
    <property type="protein sequence ID" value="MBW81903.1"/>
    <property type="molecule type" value="Transcribed_RNA"/>
</dbReference>